<dbReference type="SMART" id="SM00408">
    <property type="entry name" value="IGc2"/>
    <property type="match status" value="2"/>
</dbReference>
<sequence>MTVMVREPVYILDNSTSSIVVRQRESVQLECYAGGYPPPRVYWRRENRTLLPTGERIFRGNILTIQSVTRFDRGRYYCLADNDGNMTARRTVTLMVMFPPNVEGPTPGSENGTLVCHVEGFPKTTITWLKEGEPLNYSNPSLSISNYLLNEEEDVIVSVLQLRTNESLLHGRYTCSATNSLGSKDQVILIGKCKL</sequence>
<name>A0A7R9DWE8_TIMPO</name>
<dbReference type="SUPFAM" id="SSF48726">
    <property type="entry name" value="Immunoglobulin"/>
    <property type="match status" value="2"/>
</dbReference>
<evidence type="ECO:0000256" key="1">
    <source>
        <dbReference type="ARBA" id="ARBA00022729"/>
    </source>
</evidence>
<feature type="domain" description="Ig-like" evidence="5">
    <location>
        <begin position="108"/>
        <end position="190"/>
    </location>
</feature>
<keyword evidence="4" id="KW-0393">Immunoglobulin domain</keyword>
<dbReference type="GO" id="GO:0043005">
    <property type="term" value="C:neuron projection"/>
    <property type="evidence" value="ECO:0007669"/>
    <property type="project" value="TreeGrafter"/>
</dbReference>
<dbReference type="AlphaFoldDB" id="A0A7R9DWE8"/>
<dbReference type="InterPro" id="IPR051170">
    <property type="entry name" value="Neural/epithelial_adhesion"/>
</dbReference>
<dbReference type="InterPro" id="IPR003598">
    <property type="entry name" value="Ig_sub2"/>
</dbReference>
<dbReference type="InterPro" id="IPR003599">
    <property type="entry name" value="Ig_sub"/>
</dbReference>
<dbReference type="Gene3D" id="2.60.40.10">
    <property type="entry name" value="Immunoglobulins"/>
    <property type="match status" value="2"/>
</dbReference>
<keyword evidence="1" id="KW-0732">Signal</keyword>
<accession>A0A7R9DWE8</accession>
<protein>
    <recommendedName>
        <fullName evidence="5">Ig-like domain-containing protein</fullName>
    </recommendedName>
</protein>
<gene>
    <name evidence="6" type="ORF">TPSB3V08_LOCUS14547</name>
</gene>
<dbReference type="EMBL" id="OD043871">
    <property type="protein sequence ID" value="CAD7421132.1"/>
    <property type="molecule type" value="Genomic_DNA"/>
</dbReference>
<reference evidence="6" key="1">
    <citation type="submission" date="2020-11" db="EMBL/GenBank/DDBJ databases">
        <authorList>
            <person name="Tran Van P."/>
        </authorList>
    </citation>
    <scope>NUCLEOTIDE SEQUENCE</scope>
</reference>
<evidence type="ECO:0000256" key="2">
    <source>
        <dbReference type="ARBA" id="ARBA00022737"/>
    </source>
</evidence>
<dbReference type="InterPro" id="IPR013783">
    <property type="entry name" value="Ig-like_fold"/>
</dbReference>
<dbReference type="PROSITE" id="PS50835">
    <property type="entry name" value="IG_LIKE"/>
    <property type="match status" value="2"/>
</dbReference>
<dbReference type="Pfam" id="PF13927">
    <property type="entry name" value="Ig_3"/>
    <property type="match status" value="2"/>
</dbReference>
<evidence type="ECO:0000256" key="4">
    <source>
        <dbReference type="ARBA" id="ARBA00023319"/>
    </source>
</evidence>
<evidence type="ECO:0000259" key="5">
    <source>
        <dbReference type="PROSITE" id="PS50835"/>
    </source>
</evidence>
<organism evidence="6">
    <name type="scientific">Timema poppense</name>
    <name type="common">Walking stick</name>
    <dbReference type="NCBI Taxonomy" id="170557"/>
    <lineage>
        <taxon>Eukaryota</taxon>
        <taxon>Metazoa</taxon>
        <taxon>Ecdysozoa</taxon>
        <taxon>Arthropoda</taxon>
        <taxon>Hexapoda</taxon>
        <taxon>Insecta</taxon>
        <taxon>Pterygota</taxon>
        <taxon>Neoptera</taxon>
        <taxon>Polyneoptera</taxon>
        <taxon>Phasmatodea</taxon>
        <taxon>Timematodea</taxon>
        <taxon>Timematoidea</taxon>
        <taxon>Timematidae</taxon>
        <taxon>Timema</taxon>
    </lineage>
</organism>
<proteinExistence type="predicted"/>
<evidence type="ECO:0000256" key="3">
    <source>
        <dbReference type="ARBA" id="ARBA00023157"/>
    </source>
</evidence>
<evidence type="ECO:0000313" key="6">
    <source>
        <dbReference type="EMBL" id="CAD7421132.1"/>
    </source>
</evidence>
<keyword evidence="2" id="KW-0677">Repeat</keyword>
<feature type="domain" description="Ig-like" evidence="5">
    <location>
        <begin position="8"/>
        <end position="93"/>
    </location>
</feature>
<dbReference type="PANTHER" id="PTHR12231">
    <property type="entry name" value="CTX-RELATED TYPE I TRANSMEMBRANE PROTEIN"/>
    <property type="match status" value="1"/>
</dbReference>
<dbReference type="InterPro" id="IPR036179">
    <property type="entry name" value="Ig-like_dom_sf"/>
</dbReference>
<dbReference type="PANTHER" id="PTHR12231:SF220">
    <property type="entry name" value="LACHESIN"/>
    <property type="match status" value="1"/>
</dbReference>
<keyword evidence="3" id="KW-1015">Disulfide bond</keyword>
<dbReference type="InterPro" id="IPR007110">
    <property type="entry name" value="Ig-like_dom"/>
</dbReference>
<dbReference type="SMART" id="SM00409">
    <property type="entry name" value="IG"/>
    <property type="match status" value="2"/>
</dbReference>